<sequence>MRKTIISVLSGVAIGYFIAQNIDKVWLEGMFVDSNLLSHLSKEQRETLKDAPIYKSYAKYDSGSEAYTVNGMEVPFVSIHTGLWADDLTTIHGASHSNSQRDAANVADGSGFAFHVIEGELYAYSSGDVRDNPEMFKGLLADLVQKVESLKVDRDYWTQNESR</sequence>
<accession>A0ABV4L5U4</accession>
<organism evidence="1 2">
    <name type="scientific">Enterovibrio norvegicus</name>
    <dbReference type="NCBI Taxonomy" id="188144"/>
    <lineage>
        <taxon>Bacteria</taxon>
        <taxon>Pseudomonadati</taxon>
        <taxon>Pseudomonadota</taxon>
        <taxon>Gammaproteobacteria</taxon>
        <taxon>Vibrionales</taxon>
        <taxon>Vibrionaceae</taxon>
        <taxon>Enterovibrio</taxon>
    </lineage>
</organism>
<keyword evidence="2" id="KW-1185">Reference proteome</keyword>
<proteinExistence type="predicted"/>
<dbReference type="EMBL" id="JBGONM010000044">
    <property type="protein sequence ID" value="MEZ8082844.1"/>
    <property type="molecule type" value="Genomic_DNA"/>
</dbReference>
<reference evidence="1 2" key="1">
    <citation type="submission" date="2024-06" db="EMBL/GenBank/DDBJ databases">
        <authorList>
            <person name="Steensen K."/>
            <person name="Seneca J."/>
            <person name="Bartlau N."/>
            <person name="Yu A.X."/>
            <person name="Polz M.F."/>
        </authorList>
    </citation>
    <scope>NUCLEOTIDE SEQUENCE [LARGE SCALE GENOMIC DNA]</scope>
    <source>
        <strain evidence="1 2">1F260</strain>
    </source>
</reference>
<gene>
    <name evidence="1" type="ORF">ACED35_17135</name>
</gene>
<evidence type="ECO:0000313" key="1">
    <source>
        <dbReference type="EMBL" id="MEZ8082844.1"/>
    </source>
</evidence>
<name>A0ABV4L5U4_9GAMM</name>
<protein>
    <submittedName>
        <fullName evidence="1">Uncharacterized protein</fullName>
    </submittedName>
</protein>
<comment type="caution">
    <text evidence="1">The sequence shown here is derived from an EMBL/GenBank/DDBJ whole genome shotgun (WGS) entry which is preliminary data.</text>
</comment>
<evidence type="ECO:0000313" key="2">
    <source>
        <dbReference type="Proteomes" id="UP001569154"/>
    </source>
</evidence>
<dbReference type="Proteomes" id="UP001569154">
    <property type="component" value="Unassembled WGS sequence"/>
</dbReference>
<dbReference type="RefSeq" id="WP_371734977.1">
    <property type="nucleotide sequence ID" value="NZ_JBGONM010000044.1"/>
</dbReference>